<dbReference type="AlphaFoldDB" id="A0A0R1UBX4"/>
<evidence type="ECO:0000256" key="1">
    <source>
        <dbReference type="ARBA" id="ARBA00004167"/>
    </source>
</evidence>
<dbReference type="SUPFAM" id="SSF53448">
    <property type="entry name" value="Nucleotide-diphospho-sugar transferases"/>
    <property type="match status" value="1"/>
</dbReference>
<keyword evidence="6" id="KW-0472">Membrane</keyword>
<dbReference type="Proteomes" id="UP000051036">
    <property type="component" value="Unassembled WGS sequence"/>
</dbReference>
<keyword evidence="5" id="KW-1133">Transmembrane helix</keyword>
<protein>
    <submittedName>
        <fullName evidence="7">Glycosyl transferase 2</fullName>
    </submittedName>
</protein>
<dbReference type="GO" id="GO:0005737">
    <property type="term" value="C:cytoplasm"/>
    <property type="evidence" value="ECO:0007669"/>
    <property type="project" value="TreeGrafter"/>
</dbReference>
<dbReference type="GO" id="GO:0016020">
    <property type="term" value="C:membrane"/>
    <property type="evidence" value="ECO:0007669"/>
    <property type="project" value="UniProtKB-SubCell"/>
</dbReference>
<dbReference type="InterPro" id="IPR008166">
    <property type="entry name" value="Glyco_transf_92"/>
</dbReference>
<evidence type="ECO:0000256" key="4">
    <source>
        <dbReference type="ARBA" id="ARBA00022692"/>
    </source>
</evidence>
<dbReference type="OrthoDB" id="1997677at2"/>
<evidence type="ECO:0000313" key="7">
    <source>
        <dbReference type="EMBL" id="KRL90892.1"/>
    </source>
</evidence>
<dbReference type="EMBL" id="AZFM01000005">
    <property type="protein sequence ID" value="KRL90892.1"/>
    <property type="molecule type" value="Genomic_DNA"/>
</dbReference>
<keyword evidence="4" id="KW-0812">Transmembrane</keyword>
<dbReference type="STRING" id="1423763.FC46_GL001502"/>
<name>A0A0R1UBX4_9LACO</name>
<organism evidence="7 8">
    <name type="scientific">Lactobacillus kalixensis DSM 16043</name>
    <dbReference type="NCBI Taxonomy" id="1423763"/>
    <lineage>
        <taxon>Bacteria</taxon>
        <taxon>Bacillati</taxon>
        <taxon>Bacillota</taxon>
        <taxon>Bacilli</taxon>
        <taxon>Lactobacillales</taxon>
        <taxon>Lactobacillaceae</taxon>
        <taxon>Lactobacillus</taxon>
    </lineage>
</organism>
<dbReference type="CDD" id="cd00761">
    <property type="entry name" value="Glyco_tranf_GTA_type"/>
    <property type="match status" value="1"/>
</dbReference>
<evidence type="ECO:0000256" key="2">
    <source>
        <dbReference type="ARBA" id="ARBA00022676"/>
    </source>
</evidence>
<gene>
    <name evidence="7" type="ORF">FC46_GL001502</name>
</gene>
<evidence type="ECO:0000313" key="8">
    <source>
        <dbReference type="Proteomes" id="UP000051036"/>
    </source>
</evidence>
<reference evidence="7 8" key="1">
    <citation type="journal article" date="2015" name="Genome Announc.">
        <title>Expanding the biotechnology potential of lactobacilli through comparative genomics of 213 strains and associated genera.</title>
        <authorList>
            <person name="Sun Z."/>
            <person name="Harris H.M."/>
            <person name="McCann A."/>
            <person name="Guo C."/>
            <person name="Argimon S."/>
            <person name="Zhang W."/>
            <person name="Yang X."/>
            <person name="Jeffery I.B."/>
            <person name="Cooney J.C."/>
            <person name="Kagawa T.F."/>
            <person name="Liu W."/>
            <person name="Song Y."/>
            <person name="Salvetti E."/>
            <person name="Wrobel A."/>
            <person name="Rasinkangas P."/>
            <person name="Parkhill J."/>
            <person name="Rea M.C."/>
            <person name="O'Sullivan O."/>
            <person name="Ritari J."/>
            <person name="Douillard F.P."/>
            <person name="Paul Ross R."/>
            <person name="Yang R."/>
            <person name="Briner A.E."/>
            <person name="Felis G.E."/>
            <person name="de Vos W.M."/>
            <person name="Barrangou R."/>
            <person name="Klaenhammer T.R."/>
            <person name="Caufield P.W."/>
            <person name="Cui Y."/>
            <person name="Zhang H."/>
            <person name="O'Toole P.W."/>
        </authorList>
    </citation>
    <scope>NUCLEOTIDE SEQUENCE [LARGE SCALE GENOMIC DNA]</scope>
    <source>
        <strain evidence="7 8">DSM 16043</strain>
    </source>
</reference>
<comment type="caution">
    <text evidence="7">The sequence shown here is derived from an EMBL/GenBank/DDBJ whole genome shotgun (WGS) entry which is preliminary data.</text>
</comment>
<comment type="subcellular location">
    <subcellularLocation>
        <location evidence="1">Membrane</location>
        <topology evidence="1">Single-pass membrane protein</topology>
    </subcellularLocation>
</comment>
<dbReference type="PANTHER" id="PTHR21461:SF69">
    <property type="entry name" value="GLYCOSYLTRANSFERASE FAMILY 92 PROTEIN"/>
    <property type="match status" value="1"/>
</dbReference>
<dbReference type="PATRIC" id="fig|1423763.3.peg.1526"/>
<evidence type="ECO:0000256" key="6">
    <source>
        <dbReference type="ARBA" id="ARBA00023136"/>
    </source>
</evidence>
<dbReference type="Gene3D" id="3.90.550.10">
    <property type="entry name" value="Spore Coat Polysaccharide Biosynthesis Protein SpsA, Chain A"/>
    <property type="match status" value="1"/>
</dbReference>
<keyword evidence="8" id="KW-1185">Reference proteome</keyword>
<dbReference type="InterPro" id="IPR029044">
    <property type="entry name" value="Nucleotide-diphossugar_trans"/>
</dbReference>
<keyword evidence="3 7" id="KW-0808">Transferase</keyword>
<sequence>MIGDYMSSQIINIIKKGMGRVSTFPFYINLGNKCSNVKIKKSIALLLSPVGLISLLFNKKYNVPKYKLSVALIVKNEGPYIVEWIEYYKMLGFRRMYIYDNDSTDGTYNKIKKYIKSGLIRYIKIPGRARQLDAYNDALKIAREESKYLAILDADEFLFPINGKDIYSIIDKYMTSNDHIGGLGINWLIFGSGGQKNKTDGLVTQRFYYRSKYDFDVNRHVKTICDPRKVAGILNPHIVQYRYGYYEINLSYKKIDSPFTEYNPNAPLRINHYFTKSKSEYVSKKNRGEADSLNMRTMKDFKLHDKNDVFDDSMKKYKKVLENNI</sequence>
<proteinExistence type="predicted"/>
<evidence type="ECO:0000256" key="3">
    <source>
        <dbReference type="ARBA" id="ARBA00022679"/>
    </source>
</evidence>
<evidence type="ECO:0000256" key="5">
    <source>
        <dbReference type="ARBA" id="ARBA00022989"/>
    </source>
</evidence>
<accession>A0A0R1UBX4</accession>
<keyword evidence="2" id="KW-0328">Glycosyltransferase</keyword>
<dbReference type="PANTHER" id="PTHR21461">
    <property type="entry name" value="GLYCOSYLTRANSFERASE FAMILY 92 PROTEIN"/>
    <property type="match status" value="1"/>
</dbReference>
<dbReference type="Pfam" id="PF01697">
    <property type="entry name" value="Glyco_transf_92"/>
    <property type="match status" value="1"/>
</dbReference>
<dbReference type="GO" id="GO:0016757">
    <property type="term" value="F:glycosyltransferase activity"/>
    <property type="evidence" value="ECO:0007669"/>
    <property type="project" value="UniProtKB-KW"/>
</dbReference>